<gene>
    <name evidence="2" type="ORF">SRB5_68190</name>
</gene>
<keyword evidence="1" id="KW-0812">Transmembrane</keyword>
<dbReference type="Proteomes" id="UP000466345">
    <property type="component" value="Unassembled WGS sequence"/>
</dbReference>
<keyword evidence="1" id="KW-0472">Membrane</keyword>
<evidence type="ECO:0000256" key="1">
    <source>
        <dbReference type="SAM" id="Phobius"/>
    </source>
</evidence>
<dbReference type="EMBL" id="WEGJ01000063">
    <property type="protein sequence ID" value="MQY16617.1"/>
    <property type="molecule type" value="Genomic_DNA"/>
</dbReference>
<keyword evidence="1" id="KW-1133">Transmembrane helix</keyword>
<keyword evidence="3" id="KW-1185">Reference proteome</keyword>
<organism evidence="2 3">
    <name type="scientific">Streptomyces smaragdinus</name>
    <dbReference type="NCBI Taxonomy" id="2585196"/>
    <lineage>
        <taxon>Bacteria</taxon>
        <taxon>Bacillati</taxon>
        <taxon>Actinomycetota</taxon>
        <taxon>Actinomycetes</taxon>
        <taxon>Kitasatosporales</taxon>
        <taxon>Streptomycetaceae</taxon>
        <taxon>Streptomyces</taxon>
    </lineage>
</organism>
<feature type="transmembrane region" description="Helical" evidence="1">
    <location>
        <begin position="147"/>
        <end position="169"/>
    </location>
</feature>
<sequence length="234" mass="26586">MTTKLTLWHTYGLLKDQTQQQNIPQVRSDLPPPLRSRVNIGTDTTGEKFFALLERELPPGGIPAYLAARKKNVRSFVLWADQHRDRRVATVVTERADGGGATYQVLDEHGRIIATIAVRRAFHGGLRTRWTVRRPGAEDAVGYKGRLVWWLMYWLLFPLWVFMGIAAILGGDVPRAPRRVIWRTGGRRAFEHKAGGNDLRLSEPELDHRVAAALLCLVRTDDGWFGRPWDGDKE</sequence>
<dbReference type="AlphaFoldDB" id="A0A7K0CT03"/>
<proteinExistence type="predicted"/>
<dbReference type="RefSeq" id="WP_228390660.1">
    <property type="nucleotide sequence ID" value="NZ_WEGJ01000063.1"/>
</dbReference>
<reference evidence="2 3" key="1">
    <citation type="submission" date="2019-10" db="EMBL/GenBank/DDBJ databases">
        <title>Streptomyces smaragdinus sp. nov. and Streptomyces fabii sp. nov., isolated from the gut of fungus growing-termite Macrotermes natalensis.</title>
        <authorList>
            <person name="Schwitalla J."/>
            <person name="Benndorf R."/>
            <person name="Martin K."/>
            <person name="De Beer W."/>
            <person name="Kaster A.-K."/>
            <person name="Vollmers J."/>
            <person name="Poulsen M."/>
            <person name="Beemelmanns C."/>
        </authorList>
    </citation>
    <scope>NUCLEOTIDE SEQUENCE [LARGE SCALE GENOMIC DNA]</scope>
    <source>
        <strain evidence="2 3">RB5</strain>
    </source>
</reference>
<name>A0A7K0CT03_9ACTN</name>
<evidence type="ECO:0000313" key="2">
    <source>
        <dbReference type="EMBL" id="MQY16617.1"/>
    </source>
</evidence>
<evidence type="ECO:0000313" key="3">
    <source>
        <dbReference type="Proteomes" id="UP000466345"/>
    </source>
</evidence>
<protein>
    <submittedName>
        <fullName evidence="2">Uncharacterized protein</fullName>
    </submittedName>
</protein>
<comment type="caution">
    <text evidence="2">The sequence shown here is derived from an EMBL/GenBank/DDBJ whole genome shotgun (WGS) entry which is preliminary data.</text>
</comment>
<accession>A0A7K0CT03</accession>